<protein>
    <submittedName>
        <fullName evidence="1">Uncharacterized protein</fullName>
    </submittedName>
</protein>
<organism evidence="1 2">
    <name type="scientific">Allacma fusca</name>
    <dbReference type="NCBI Taxonomy" id="39272"/>
    <lineage>
        <taxon>Eukaryota</taxon>
        <taxon>Metazoa</taxon>
        <taxon>Ecdysozoa</taxon>
        <taxon>Arthropoda</taxon>
        <taxon>Hexapoda</taxon>
        <taxon>Collembola</taxon>
        <taxon>Symphypleona</taxon>
        <taxon>Sminthuridae</taxon>
        <taxon>Allacma</taxon>
    </lineage>
</organism>
<accession>A0A8J2PQP4</accession>
<comment type="caution">
    <text evidence="1">The sequence shown here is derived from an EMBL/GenBank/DDBJ whole genome shotgun (WGS) entry which is preliminary data.</text>
</comment>
<dbReference type="EMBL" id="CAJVCH010566771">
    <property type="protein sequence ID" value="CAG7832755.1"/>
    <property type="molecule type" value="Genomic_DNA"/>
</dbReference>
<dbReference type="Proteomes" id="UP000708208">
    <property type="component" value="Unassembled WGS sequence"/>
</dbReference>
<proteinExistence type="predicted"/>
<keyword evidence="2" id="KW-1185">Reference proteome</keyword>
<gene>
    <name evidence="1" type="ORF">AFUS01_LOCUS42423</name>
</gene>
<sequence>MFKILQLREGEKGEVVFEALNNEARSNAYSLLRHLTDPIFLSHLGFLYDIGRVIGDISLQVEKQGATLIAKKEMRMKFLGILKATKNRPKETVQSFILSYVGVNNSQVSSLQEFEKTPVKFHGFELSNTRNGNGFYLYEIQNKYIDEFISQTLFYFPDYMRDGFYGFDPHKFSKVVNGSKVYGRSDILKLNEDLNWGLNSSDFSRDWKVLLTSIVTHSKFNEMQLKTPDNFWRYFVNHQAIHHLRIPPET</sequence>
<evidence type="ECO:0000313" key="1">
    <source>
        <dbReference type="EMBL" id="CAG7832755.1"/>
    </source>
</evidence>
<dbReference type="AlphaFoldDB" id="A0A8J2PQP4"/>
<evidence type="ECO:0000313" key="2">
    <source>
        <dbReference type="Proteomes" id="UP000708208"/>
    </source>
</evidence>
<reference evidence="1" key="1">
    <citation type="submission" date="2021-06" db="EMBL/GenBank/DDBJ databases">
        <authorList>
            <person name="Hodson N. C."/>
            <person name="Mongue J. A."/>
            <person name="Jaron S. K."/>
        </authorList>
    </citation>
    <scope>NUCLEOTIDE SEQUENCE</scope>
</reference>
<name>A0A8J2PQP4_9HEXA</name>